<evidence type="ECO:0000256" key="1">
    <source>
        <dbReference type="SAM" id="MobiDB-lite"/>
    </source>
</evidence>
<keyword evidence="3" id="KW-1185">Reference proteome</keyword>
<protein>
    <submittedName>
        <fullName evidence="2">Uncharacterized protein</fullName>
    </submittedName>
</protein>
<dbReference type="Proteomes" id="UP001443914">
    <property type="component" value="Unassembled WGS sequence"/>
</dbReference>
<reference evidence="2" key="1">
    <citation type="submission" date="2024-03" db="EMBL/GenBank/DDBJ databases">
        <title>WGS assembly of Saponaria officinalis var. Norfolk2.</title>
        <authorList>
            <person name="Jenkins J."/>
            <person name="Shu S."/>
            <person name="Grimwood J."/>
            <person name="Barry K."/>
            <person name="Goodstein D."/>
            <person name="Schmutz J."/>
            <person name="Leebens-Mack J."/>
            <person name="Osbourn A."/>
        </authorList>
    </citation>
    <scope>NUCLEOTIDE SEQUENCE [LARGE SCALE GENOMIC DNA]</scope>
    <source>
        <strain evidence="2">JIC</strain>
    </source>
</reference>
<organism evidence="2 3">
    <name type="scientific">Saponaria officinalis</name>
    <name type="common">Common soapwort</name>
    <name type="synonym">Lychnis saponaria</name>
    <dbReference type="NCBI Taxonomy" id="3572"/>
    <lineage>
        <taxon>Eukaryota</taxon>
        <taxon>Viridiplantae</taxon>
        <taxon>Streptophyta</taxon>
        <taxon>Embryophyta</taxon>
        <taxon>Tracheophyta</taxon>
        <taxon>Spermatophyta</taxon>
        <taxon>Magnoliopsida</taxon>
        <taxon>eudicotyledons</taxon>
        <taxon>Gunneridae</taxon>
        <taxon>Pentapetalae</taxon>
        <taxon>Caryophyllales</taxon>
        <taxon>Caryophyllaceae</taxon>
        <taxon>Caryophylleae</taxon>
        <taxon>Saponaria</taxon>
    </lineage>
</organism>
<dbReference type="InterPro" id="IPR053234">
    <property type="entry name" value="RPM1_Interactor"/>
</dbReference>
<feature type="compositionally biased region" description="Basic and acidic residues" evidence="1">
    <location>
        <begin position="41"/>
        <end position="51"/>
    </location>
</feature>
<name>A0AAW1HAN4_SAPOF</name>
<feature type="region of interest" description="Disordered" evidence="1">
    <location>
        <begin position="38"/>
        <end position="59"/>
    </location>
</feature>
<evidence type="ECO:0000313" key="2">
    <source>
        <dbReference type="EMBL" id="KAK9673089.1"/>
    </source>
</evidence>
<dbReference type="PANTHER" id="PTHR33443">
    <property type="entry name" value="ZGC:112980"/>
    <property type="match status" value="1"/>
</dbReference>
<gene>
    <name evidence="2" type="ORF">RND81_12G145200</name>
</gene>
<dbReference type="EMBL" id="JBDFQZ010000012">
    <property type="protein sequence ID" value="KAK9673089.1"/>
    <property type="molecule type" value="Genomic_DNA"/>
</dbReference>
<dbReference type="PANTHER" id="PTHR33443:SF30">
    <property type="entry name" value="SARCOSINE DEHYDROGENASE-2C PROTEIN"/>
    <property type="match status" value="1"/>
</dbReference>
<proteinExistence type="predicted"/>
<accession>A0AAW1HAN4</accession>
<evidence type="ECO:0000313" key="3">
    <source>
        <dbReference type="Proteomes" id="UP001443914"/>
    </source>
</evidence>
<sequence>MAQKCSSSKVSVVSVKKWEDVKKVEEVEDCFILEFDPSKINNHDHHTHDDHTDDDDDDDDDDDIKIIGSVVCVKKREDVKIVEEFEDCFILDFNPYEEQSSIGLHFSKLCVSVKTEVVSDDDDVSVLAVTGQVACRDYPHSRHLCAMHPFKSTPHEVYCKMCYCYVCDVSAPCKKWTEGCKDPSLKHCDATPDVSLWRTRRDRKKLRKEARLQ</sequence>
<dbReference type="AlphaFoldDB" id="A0AAW1HAN4"/>
<comment type="caution">
    <text evidence="2">The sequence shown here is derived from an EMBL/GenBank/DDBJ whole genome shotgun (WGS) entry which is preliminary data.</text>
</comment>